<sequence>MDAVPQIFMESVCLSLDRDSLRASRYIYSTWGTICYVTSKKVHTLRVLLDGEEKKIYAAAEPPRLYDTYRIAASLDSVDLKFVTNIRIETRTTYDSPQLTNNWKEITLDRLQRLVRFIAPTKNERHPLRYDPESLNSLSLKRGSEWINRKILSLGLPVDSVNLEVSKEEAMEFFETAGLLYFVRYVAPNVEQSIVDTIIEKFVPIDDGSFSINNGLNRAQMNKLFKKCVLSDKKVKVTLTLEFSTNSIALTHFFDYDKYYSEKEVLRQGMEVRCANRGEARLKLQVRLIHVGWIEWLWDDANEPWRV</sequence>
<evidence type="ECO:0000313" key="1">
    <source>
        <dbReference type="Proteomes" id="UP000095287"/>
    </source>
</evidence>
<keyword evidence="1" id="KW-1185">Reference proteome</keyword>
<evidence type="ECO:0000313" key="2">
    <source>
        <dbReference type="WBParaSite" id="L893_g7148.t1"/>
    </source>
</evidence>
<dbReference type="WBParaSite" id="L893_g7148.t1">
    <property type="protein sequence ID" value="L893_g7148.t1"/>
    <property type="gene ID" value="L893_g7148"/>
</dbReference>
<organism evidence="1 2">
    <name type="scientific">Steinernema glaseri</name>
    <dbReference type="NCBI Taxonomy" id="37863"/>
    <lineage>
        <taxon>Eukaryota</taxon>
        <taxon>Metazoa</taxon>
        <taxon>Ecdysozoa</taxon>
        <taxon>Nematoda</taxon>
        <taxon>Chromadorea</taxon>
        <taxon>Rhabditida</taxon>
        <taxon>Tylenchina</taxon>
        <taxon>Panagrolaimomorpha</taxon>
        <taxon>Strongyloidoidea</taxon>
        <taxon>Steinernematidae</taxon>
        <taxon>Steinernema</taxon>
    </lineage>
</organism>
<reference evidence="2" key="1">
    <citation type="submission" date="2016-11" db="UniProtKB">
        <authorList>
            <consortium name="WormBaseParasite"/>
        </authorList>
    </citation>
    <scope>IDENTIFICATION</scope>
</reference>
<dbReference type="AlphaFoldDB" id="A0A1I8AN47"/>
<accession>A0A1I8AN47</accession>
<protein>
    <submittedName>
        <fullName evidence="2">FBA_2 domain-containing protein</fullName>
    </submittedName>
</protein>
<name>A0A1I8AN47_9BILA</name>
<dbReference type="Proteomes" id="UP000095287">
    <property type="component" value="Unplaced"/>
</dbReference>
<proteinExistence type="predicted"/>